<evidence type="ECO:0000313" key="8">
    <source>
        <dbReference type="EMBL" id="ALF08115.1"/>
    </source>
</evidence>
<evidence type="ECO:0000256" key="6">
    <source>
        <dbReference type="ARBA" id="ARBA00022953"/>
    </source>
</evidence>
<dbReference type="Pfam" id="PF00680">
    <property type="entry name" value="RdRP_1"/>
    <property type="match status" value="1"/>
</dbReference>
<dbReference type="GO" id="GO:0000166">
    <property type="term" value="F:nucleotide binding"/>
    <property type="evidence" value="ECO:0007669"/>
    <property type="project" value="UniProtKB-KW"/>
</dbReference>
<feature type="domain" description="RNA-directed RNA polymerase C-terminal" evidence="7">
    <location>
        <begin position="12"/>
        <end position="104"/>
    </location>
</feature>
<dbReference type="EMBL" id="KT599592">
    <property type="protein sequence ID" value="ALF08115.1"/>
    <property type="molecule type" value="Viral_cRNA"/>
</dbReference>
<dbReference type="Gene3D" id="3.30.70.270">
    <property type="match status" value="1"/>
</dbReference>
<accession>A0A0S0C1I8</accession>
<dbReference type="GO" id="GO:0075523">
    <property type="term" value="P:viral translational frameshifting"/>
    <property type="evidence" value="ECO:0007669"/>
    <property type="project" value="UniProtKB-KW"/>
</dbReference>
<reference evidence="8" key="2">
    <citation type="submission" date="2015-08" db="EMBL/GenBank/DDBJ databases">
        <authorList>
            <person name="Babu N.S."/>
            <person name="Beckwith C.J."/>
            <person name="Beseler K.G."/>
            <person name="Brison A."/>
            <person name="Carone J.V."/>
            <person name="Caskin T.P."/>
            <person name="Diamond M."/>
            <person name="Durham M.E."/>
            <person name="Foxe J.M."/>
            <person name="Go M."/>
            <person name="Henderson B.A."/>
            <person name="Jones I.B."/>
            <person name="McGettigan J.A."/>
            <person name="Micheletti S.J."/>
            <person name="Nasrallah M.E."/>
            <person name="Ortiz D."/>
            <person name="Piller C.R."/>
            <person name="Privatt S.R."/>
            <person name="Schneider S.L."/>
            <person name="Sharp S."/>
            <person name="Smith T.C."/>
            <person name="Stanton J.D."/>
            <person name="Ullery H.E."/>
            <person name="Wilson R.J."/>
            <person name="Serrano M.G."/>
            <person name="Buck G."/>
            <person name="Lee V."/>
            <person name="Wang Y."/>
            <person name="Carvalho R."/>
            <person name="Voegtly L."/>
            <person name="Shi R."/>
            <person name="Duckworth R."/>
            <person name="Johnson A."/>
            <person name="Loviza R."/>
            <person name="Walstead R."/>
            <person name="Shah Z."/>
            <person name="Kiflezghi M."/>
            <person name="Wade K."/>
            <person name="Ball S.L."/>
            <person name="Bradley K.W."/>
            <person name="Asai D.J."/>
            <person name="Bowman C.A."/>
            <person name="Russell D.A."/>
            <person name="Pope W.H."/>
            <person name="Jacobs-Sera D."/>
            <person name="Hendrix R.W."/>
            <person name="Hatfull G.F."/>
        </authorList>
    </citation>
    <scope>NUCLEOTIDE SEQUENCE</scope>
    <source>
        <strain evidence="8">PREDICT MAstV-126/PGB-559</strain>
    </source>
</reference>
<evidence type="ECO:0000256" key="4">
    <source>
        <dbReference type="ARBA" id="ARBA00022741"/>
    </source>
</evidence>
<dbReference type="InterPro" id="IPR043128">
    <property type="entry name" value="Rev_trsase/Diguanyl_cyclase"/>
</dbReference>
<dbReference type="GO" id="GO:0006351">
    <property type="term" value="P:DNA-templated transcription"/>
    <property type="evidence" value="ECO:0007669"/>
    <property type="project" value="InterPro"/>
</dbReference>
<keyword evidence="2" id="KW-0808">Transferase</keyword>
<sequence>PEEVFRHIKKLRWFFLREQDRTEENLHRYNWYVNNLVNKVTLLPSSEVTLIKKGNPSGQISTTTDNNMVNTFLTAFEIAWLYKQKNGRVPGLGEFFSNCDMICY</sequence>
<keyword evidence="3" id="KW-0548">Nucleotidyltransferase</keyword>
<keyword evidence="1 8" id="KW-0696">RNA-directed RNA polymerase</keyword>
<protein>
    <submittedName>
        <fullName evidence="8">RNA-dependent RNA polymerase</fullName>
    </submittedName>
</protein>
<organism evidence="8">
    <name type="scientific">Astrovirus PREDICT MAstV-126</name>
    <dbReference type="NCBI Taxonomy" id="1717152"/>
    <lineage>
        <taxon>Viruses</taxon>
        <taxon>Riboviria</taxon>
        <taxon>Orthornavirae</taxon>
        <taxon>Pisuviricota</taxon>
        <taxon>Stelpaviricetes</taxon>
        <taxon>Stellavirales</taxon>
        <taxon>Astroviridae</taxon>
    </lineage>
</organism>
<evidence type="ECO:0000256" key="5">
    <source>
        <dbReference type="ARBA" id="ARBA00022758"/>
    </source>
</evidence>
<evidence type="ECO:0000256" key="1">
    <source>
        <dbReference type="ARBA" id="ARBA00022484"/>
    </source>
</evidence>
<keyword evidence="5" id="KW-0688">Ribosomal frameshifting</keyword>
<dbReference type="InterPro" id="IPR001205">
    <property type="entry name" value="RNA-dir_pol_C"/>
</dbReference>
<dbReference type="InterPro" id="IPR043502">
    <property type="entry name" value="DNA/RNA_pol_sf"/>
</dbReference>
<feature type="non-terminal residue" evidence="8">
    <location>
        <position position="104"/>
    </location>
</feature>
<reference evidence="8" key="1">
    <citation type="journal article" date="2015" name="Nat. Commun.">
        <title>Non-random patterns in viral diversity.</title>
        <authorList>
            <person name="Anthony S.J."/>
            <person name="Islam A."/>
            <person name="Johnson C."/>
            <person name="Navarrete-Macias I."/>
            <person name="Liang E."/>
            <person name="Jain K."/>
            <person name="Hitchens P.L."/>
            <person name="Che X."/>
            <person name="Soloyvov A."/>
            <person name="Hicks A.L."/>
            <person name="Ojeda-Flores R."/>
            <person name="Zambrana-Torrelio C."/>
            <person name="Ulrich W."/>
            <person name="Rostal M.K."/>
            <person name="Petrosov A."/>
            <person name="Garcia J."/>
            <person name="Haider N."/>
            <person name="Wolfe N."/>
            <person name="Goldstein T."/>
            <person name="Morse S.S."/>
            <person name="Rahman M."/>
            <person name="Epstein J.H."/>
            <person name="Mazet J.K."/>
            <person name="Daszak P."/>
            <person name="Lipkin W.I."/>
        </authorList>
    </citation>
    <scope>NUCLEOTIDE SEQUENCE</scope>
    <source>
        <strain evidence="8">PREDICT MAstV-126/PGB-559</strain>
    </source>
</reference>
<evidence type="ECO:0000259" key="7">
    <source>
        <dbReference type="Pfam" id="PF00680"/>
    </source>
</evidence>
<dbReference type="GO" id="GO:0003723">
    <property type="term" value="F:RNA binding"/>
    <property type="evidence" value="ECO:0007669"/>
    <property type="project" value="InterPro"/>
</dbReference>
<dbReference type="GO" id="GO:0003968">
    <property type="term" value="F:RNA-directed RNA polymerase activity"/>
    <property type="evidence" value="ECO:0007669"/>
    <property type="project" value="UniProtKB-KW"/>
</dbReference>
<keyword evidence="6" id="KW-0693">Viral RNA replication</keyword>
<evidence type="ECO:0000256" key="3">
    <source>
        <dbReference type="ARBA" id="ARBA00022695"/>
    </source>
</evidence>
<dbReference type="SUPFAM" id="SSF56672">
    <property type="entry name" value="DNA/RNA polymerases"/>
    <property type="match status" value="1"/>
</dbReference>
<name>A0A0S0C1I8_9VIRU</name>
<keyword evidence="4" id="KW-0547">Nucleotide-binding</keyword>
<feature type="non-terminal residue" evidence="8">
    <location>
        <position position="1"/>
    </location>
</feature>
<evidence type="ECO:0000256" key="2">
    <source>
        <dbReference type="ARBA" id="ARBA00022679"/>
    </source>
</evidence>
<proteinExistence type="predicted"/>